<dbReference type="InterPro" id="IPR025110">
    <property type="entry name" value="AMP-bd_C"/>
</dbReference>
<dbReference type="Gene3D" id="3.40.50.12780">
    <property type="entry name" value="N-terminal domain of ligase-like"/>
    <property type="match status" value="1"/>
</dbReference>
<sequence>MVIDMCRTTLWPLLQSASEDKAGSPCYTIHQITTLIKRIGCGLYKLNARGKRVMVYGAANIHFPLAVLGVIASGAACNMLAPGPAEDLVSRLRQLECDIVLFAPGDGHVVAAAAAVLWIPGERQFVVDDSLRGDGFASNLDGARHWRCLLDNPGGDAYEWPTLSPNDAKSTTAILLYTSGTTGASKLAERKHYGLIGNVEQTLHHYTLRRRESEIVFCNYKFFGMGFLILGILIPLKARYKTIFPAGSDAEGITRTIERFRPTWVMAPKYLMRETLALPTRPNLDSVRHLLTGGAIIPCELIDQWQLSFGSQVQSTYGMTEAGFFTIPDPDEPVNDATTGVLLPSVEAKPVRHEGYLNGPEHTAQTIVEDGWIKTGDIGWVDEFGRFYIVGRQKDLFKVRGDKVTAAEIETAIIRHPEIKDVAVIPVTLPGDGEPVPRGYVVKIEESNLTVDNLISWMQHNLPDRMQLSGGVAFIEAIPISSVGNSKVDRQKLSEIAARTIASKNQ</sequence>
<evidence type="ECO:0000259" key="5">
    <source>
        <dbReference type="Pfam" id="PF13193"/>
    </source>
</evidence>
<dbReference type="Pfam" id="PF13193">
    <property type="entry name" value="AMP-binding_C"/>
    <property type="match status" value="1"/>
</dbReference>
<dbReference type="PROSITE" id="PS00455">
    <property type="entry name" value="AMP_BINDING"/>
    <property type="match status" value="1"/>
</dbReference>
<dbReference type="Pfam" id="PF00501">
    <property type="entry name" value="AMP-binding"/>
    <property type="match status" value="1"/>
</dbReference>
<feature type="domain" description="AMP-dependent synthetase/ligase" evidence="4">
    <location>
        <begin position="27"/>
        <end position="351"/>
    </location>
</feature>
<evidence type="ECO:0000256" key="3">
    <source>
        <dbReference type="SAM" id="Phobius"/>
    </source>
</evidence>
<evidence type="ECO:0000256" key="2">
    <source>
        <dbReference type="ARBA" id="ARBA00022598"/>
    </source>
</evidence>
<dbReference type="PANTHER" id="PTHR24096:SF149">
    <property type="entry name" value="AMP-BINDING DOMAIN-CONTAINING PROTEIN-RELATED"/>
    <property type="match status" value="1"/>
</dbReference>
<keyword evidence="3" id="KW-0812">Transmembrane</keyword>
<feature type="transmembrane region" description="Helical" evidence="3">
    <location>
        <begin position="53"/>
        <end position="81"/>
    </location>
</feature>
<evidence type="ECO:0000313" key="7">
    <source>
        <dbReference type="Proteomes" id="UP001610432"/>
    </source>
</evidence>
<protein>
    <submittedName>
        <fullName evidence="6">AMP-binding enzyme</fullName>
    </submittedName>
</protein>
<accession>A0ABR4M7L2</accession>
<keyword evidence="7" id="KW-1185">Reference proteome</keyword>
<dbReference type="PANTHER" id="PTHR24096">
    <property type="entry name" value="LONG-CHAIN-FATTY-ACID--COA LIGASE"/>
    <property type="match status" value="1"/>
</dbReference>
<dbReference type="InterPro" id="IPR020845">
    <property type="entry name" value="AMP-binding_CS"/>
</dbReference>
<comment type="similarity">
    <text evidence="1">Belongs to the ATP-dependent AMP-binding enzyme family.</text>
</comment>
<feature type="transmembrane region" description="Helical" evidence="3">
    <location>
        <begin position="101"/>
        <end position="119"/>
    </location>
</feature>
<keyword evidence="3" id="KW-1133">Transmembrane helix</keyword>
<evidence type="ECO:0000259" key="4">
    <source>
        <dbReference type="Pfam" id="PF00501"/>
    </source>
</evidence>
<dbReference type="EMBL" id="JBFXLQ010000001">
    <property type="protein sequence ID" value="KAL2872531.1"/>
    <property type="molecule type" value="Genomic_DNA"/>
</dbReference>
<dbReference type="Proteomes" id="UP001610432">
    <property type="component" value="Unassembled WGS sequence"/>
</dbReference>
<dbReference type="InterPro" id="IPR042099">
    <property type="entry name" value="ANL_N_sf"/>
</dbReference>
<reference evidence="6 7" key="1">
    <citation type="submission" date="2024-07" db="EMBL/GenBank/DDBJ databases">
        <title>Section-level genome sequencing and comparative genomics of Aspergillus sections Usti and Cavernicolus.</title>
        <authorList>
            <consortium name="Lawrence Berkeley National Laboratory"/>
            <person name="Nybo J.L."/>
            <person name="Vesth T.C."/>
            <person name="Theobald S."/>
            <person name="Frisvad J.C."/>
            <person name="Larsen T.O."/>
            <person name="Kjaerboelling I."/>
            <person name="Rothschild-Mancinelli K."/>
            <person name="Lyhne E.K."/>
            <person name="Kogle M.E."/>
            <person name="Barry K."/>
            <person name="Clum A."/>
            <person name="Na H."/>
            <person name="Ledsgaard L."/>
            <person name="Lin J."/>
            <person name="Lipzen A."/>
            <person name="Kuo A."/>
            <person name="Riley R."/>
            <person name="Mondo S."/>
            <person name="Labutti K."/>
            <person name="Haridas S."/>
            <person name="Pangalinan J."/>
            <person name="Salamov A.A."/>
            <person name="Simmons B.A."/>
            <person name="Magnuson J.K."/>
            <person name="Chen J."/>
            <person name="Drula E."/>
            <person name="Henrissat B."/>
            <person name="Wiebenga A."/>
            <person name="Lubbers R.J."/>
            <person name="Gomes A.C."/>
            <person name="Macurrencykelacurrency M.R."/>
            <person name="Stajich J."/>
            <person name="Grigoriev I.V."/>
            <person name="Mortensen U.H."/>
            <person name="De Vries R.P."/>
            <person name="Baker S.E."/>
            <person name="Andersen M.R."/>
        </authorList>
    </citation>
    <scope>NUCLEOTIDE SEQUENCE [LARGE SCALE GENOMIC DNA]</scope>
    <source>
        <strain evidence="6 7">CBS 449.75</strain>
    </source>
</reference>
<evidence type="ECO:0000256" key="1">
    <source>
        <dbReference type="ARBA" id="ARBA00006432"/>
    </source>
</evidence>
<keyword evidence="3" id="KW-0472">Membrane</keyword>
<dbReference type="SUPFAM" id="SSF56801">
    <property type="entry name" value="Acetyl-CoA synthetase-like"/>
    <property type="match status" value="1"/>
</dbReference>
<keyword evidence="2" id="KW-0436">Ligase</keyword>
<organism evidence="6 7">
    <name type="scientific">Aspergillus lucknowensis</name>
    <dbReference type="NCBI Taxonomy" id="176173"/>
    <lineage>
        <taxon>Eukaryota</taxon>
        <taxon>Fungi</taxon>
        <taxon>Dikarya</taxon>
        <taxon>Ascomycota</taxon>
        <taxon>Pezizomycotina</taxon>
        <taxon>Eurotiomycetes</taxon>
        <taxon>Eurotiomycetidae</taxon>
        <taxon>Eurotiales</taxon>
        <taxon>Aspergillaceae</taxon>
        <taxon>Aspergillus</taxon>
        <taxon>Aspergillus subgen. Nidulantes</taxon>
    </lineage>
</organism>
<evidence type="ECO:0000313" key="6">
    <source>
        <dbReference type="EMBL" id="KAL2872531.1"/>
    </source>
</evidence>
<dbReference type="RefSeq" id="XP_070891509.1">
    <property type="nucleotide sequence ID" value="XM_071034145.1"/>
</dbReference>
<dbReference type="InterPro" id="IPR045851">
    <property type="entry name" value="AMP-bd_C_sf"/>
</dbReference>
<proteinExistence type="inferred from homology"/>
<feature type="transmembrane region" description="Helical" evidence="3">
    <location>
        <begin position="218"/>
        <end position="236"/>
    </location>
</feature>
<dbReference type="InterPro" id="IPR000873">
    <property type="entry name" value="AMP-dep_synth/lig_dom"/>
</dbReference>
<dbReference type="Gene3D" id="3.30.300.30">
    <property type="match status" value="1"/>
</dbReference>
<feature type="domain" description="AMP-binding enzyme C-terminal" evidence="5">
    <location>
        <begin position="408"/>
        <end position="483"/>
    </location>
</feature>
<comment type="caution">
    <text evidence="6">The sequence shown here is derived from an EMBL/GenBank/DDBJ whole genome shotgun (WGS) entry which is preliminary data.</text>
</comment>
<dbReference type="GeneID" id="98149217"/>
<name>A0ABR4M7L2_9EURO</name>
<gene>
    <name evidence="6" type="ORF">BJX67DRAFT_386870</name>
</gene>